<comment type="similarity">
    <text evidence="2">Belongs to the bacterial solute-binding protein 2 family.</text>
</comment>
<comment type="subcellular location">
    <subcellularLocation>
        <location evidence="1">Cell envelope</location>
    </subcellularLocation>
</comment>
<evidence type="ECO:0000256" key="3">
    <source>
        <dbReference type="ARBA" id="ARBA00022729"/>
    </source>
</evidence>
<dbReference type="Proteomes" id="UP000007374">
    <property type="component" value="Unassembled WGS sequence"/>
</dbReference>
<dbReference type="InterPro" id="IPR028082">
    <property type="entry name" value="Peripla_BP_I"/>
</dbReference>
<dbReference type="GO" id="GO:0030313">
    <property type="term" value="C:cell envelope"/>
    <property type="evidence" value="ECO:0007669"/>
    <property type="project" value="UniProtKB-SubCell"/>
</dbReference>
<gene>
    <name evidence="5" type="ORF">NA8A_11345</name>
</gene>
<evidence type="ECO:0000313" key="6">
    <source>
        <dbReference type="Proteomes" id="UP000007374"/>
    </source>
</evidence>
<dbReference type="PATRIC" id="fig|1231190.3.peg.2363"/>
<evidence type="ECO:0000256" key="2">
    <source>
        <dbReference type="ARBA" id="ARBA00007639"/>
    </source>
</evidence>
<sequence length="391" mass="41973">MGEDKLTCLPGRRMLASHVDMAYLEIPSQRRIEIDFIVWFHFRTNLGGSLVKKLAALAMSTVAAIAVTAFSANAEDFKIGLSNGWVGSEWRTQMIEEAQAAAAAWKDKGVNVEVVVQSANVDVPGQIAHVRNFINEGVDAIIINPNSPTAFDPVFAQAKEAGILVISTDAEVSSPDAVYVGIDQKAWGAAGAEWLAKALDGKGNVVAINGVAGHPANEMRVAGYREVFANYPDIKVVNEVNANWDQAQGQQAMQNLLATYPDIKGVWVQDGMAAGAWKSIIDAGKTGDIAATGEIRKDFIDLWVKDKLNSGASVNPPGVMASALNVAVLMLQGKELKEPATAGQYKNAMYLPIPFIDSSNLDEAVKQVEGKPGYYSYTSQLSIEDAEALFK</sequence>
<dbReference type="InterPro" id="IPR025997">
    <property type="entry name" value="SBP_2_dom"/>
</dbReference>
<dbReference type="CDD" id="cd19999">
    <property type="entry name" value="PBP1_ABC_sugar_binding-like"/>
    <property type="match status" value="1"/>
</dbReference>
<keyword evidence="3" id="KW-0732">Signal</keyword>
<evidence type="ECO:0000259" key="4">
    <source>
        <dbReference type="Pfam" id="PF13407"/>
    </source>
</evidence>
<name>K2NS53_9HYPH</name>
<dbReference type="Gene3D" id="3.40.50.2300">
    <property type="match status" value="2"/>
</dbReference>
<proteinExistence type="inferred from homology"/>
<dbReference type="PANTHER" id="PTHR46847">
    <property type="entry name" value="D-ALLOSE-BINDING PERIPLASMIC PROTEIN-RELATED"/>
    <property type="match status" value="1"/>
</dbReference>
<dbReference type="PANTHER" id="PTHR46847:SF1">
    <property type="entry name" value="D-ALLOSE-BINDING PERIPLASMIC PROTEIN-RELATED"/>
    <property type="match status" value="1"/>
</dbReference>
<feature type="domain" description="Periplasmic binding protein" evidence="4">
    <location>
        <begin position="79"/>
        <end position="335"/>
    </location>
</feature>
<accession>K2NS53</accession>
<comment type="caution">
    <text evidence="5">The sequence shown here is derived from an EMBL/GenBank/DDBJ whole genome shotgun (WGS) entry which is preliminary data.</text>
</comment>
<dbReference type="eggNOG" id="COG1879">
    <property type="taxonomic scope" value="Bacteria"/>
</dbReference>
<dbReference type="GO" id="GO:0030246">
    <property type="term" value="F:carbohydrate binding"/>
    <property type="evidence" value="ECO:0007669"/>
    <property type="project" value="UniProtKB-ARBA"/>
</dbReference>
<keyword evidence="6" id="KW-1185">Reference proteome</keyword>
<organism evidence="5 6">
    <name type="scientific">Nitratireductor indicus C115</name>
    <dbReference type="NCBI Taxonomy" id="1231190"/>
    <lineage>
        <taxon>Bacteria</taxon>
        <taxon>Pseudomonadati</taxon>
        <taxon>Pseudomonadota</taxon>
        <taxon>Alphaproteobacteria</taxon>
        <taxon>Hyphomicrobiales</taxon>
        <taxon>Phyllobacteriaceae</taxon>
        <taxon>Nitratireductor</taxon>
    </lineage>
</organism>
<dbReference type="AlphaFoldDB" id="K2NS53"/>
<dbReference type="STRING" id="721133.SAMN05216176_107232"/>
<evidence type="ECO:0000313" key="5">
    <source>
        <dbReference type="EMBL" id="EKF42140.1"/>
    </source>
</evidence>
<dbReference type="EMBL" id="AMSI01000007">
    <property type="protein sequence ID" value="EKF42140.1"/>
    <property type="molecule type" value="Genomic_DNA"/>
</dbReference>
<evidence type="ECO:0000256" key="1">
    <source>
        <dbReference type="ARBA" id="ARBA00004196"/>
    </source>
</evidence>
<dbReference type="Pfam" id="PF13407">
    <property type="entry name" value="Peripla_BP_4"/>
    <property type="match status" value="1"/>
</dbReference>
<protein>
    <submittedName>
        <fullName evidence="5">Ribose ABC transporter ribose-binding protein</fullName>
    </submittedName>
</protein>
<reference evidence="5 6" key="1">
    <citation type="journal article" date="2012" name="J. Bacteriol.">
        <title>Genome Sequence of Nitratireductor indicus Type Strain C115.</title>
        <authorList>
            <person name="Lai Q."/>
            <person name="Li G."/>
            <person name="Yu Z."/>
            <person name="Shao Z."/>
        </authorList>
    </citation>
    <scope>NUCLEOTIDE SEQUENCE [LARGE SCALE GENOMIC DNA]</scope>
    <source>
        <strain evidence="5 6">C115</strain>
    </source>
</reference>
<dbReference type="SUPFAM" id="SSF53822">
    <property type="entry name" value="Periplasmic binding protein-like I"/>
    <property type="match status" value="1"/>
</dbReference>